<feature type="transmembrane region" description="Helical" evidence="4">
    <location>
        <begin position="179"/>
        <end position="200"/>
    </location>
</feature>
<evidence type="ECO:0000256" key="2">
    <source>
        <dbReference type="ARBA" id="ARBA00022737"/>
    </source>
</evidence>
<sequence>MCKLAGLNVMVIFGGSGQASSVFNDVHIFRLDKEVWELKYPVGPGNGGSIPSARRGHTAVCLNTTMIVYGGGPDDPMDDDVWVLDASNSGWVWNRMTTNKPSGPGVRTGHSALLNGTNMLVWGGYGAPNANDTKIYILDTVKWEWSSPTENLVVSSPTVPVETSAGVPGDLPKNTNMPLTIGVVCGGLAFVLSIVGFLIFRRRITRRRKELSQDTSSFMTDGEQYFSKDIIVEEKSGTHDNMEKKSTSTSGKRSRDTPRRRSPQGYPMQSMAALAATDQGSSRGASTHGESSRSSAQYLQPPSAGQKDKGGHTSTTGSIGVKVVSISSDPYYPAYLAEDDEEDADRWTFASSLSFDHRDNNHNLPTLRYIPTRIHGAP</sequence>
<dbReference type="OrthoDB" id="45365at2759"/>
<comment type="caution">
    <text evidence="5">The sequence shown here is derived from an EMBL/GenBank/DDBJ whole genome shotgun (WGS) entry which is preliminary data.</text>
</comment>
<evidence type="ECO:0000313" key="6">
    <source>
        <dbReference type="Proteomes" id="UP000749646"/>
    </source>
</evidence>
<reference evidence="5" key="1">
    <citation type="journal article" date="2020" name="Fungal Divers.">
        <title>Resolving the Mortierellaceae phylogeny through synthesis of multi-gene phylogenetics and phylogenomics.</title>
        <authorList>
            <person name="Vandepol N."/>
            <person name="Liber J."/>
            <person name="Desiro A."/>
            <person name="Na H."/>
            <person name="Kennedy M."/>
            <person name="Barry K."/>
            <person name="Grigoriev I.V."/>
            <person name="Miller A.N."/>
            <person name="O'Donnell K."/>
            <person name="Stajich J.E."/>
            <person name="Bonito G."/>
        </authorList>
    </citation>
    <scope>NUCLEOTIDE SEQUENCE</scope>
    <source>
        <strain evidence="5">MES-2147</strain>
    </source>
</reference>
<accession>A0A9P6SNI3</accession>
<dbReference type="AlphaFoldDB" id="A0A9P6SNI3"/>
<dbReference type="SUPFAM" id="SSF117281">
    <property type="entry name" value="Kelch motif"/>
    <property type="match status" value="1"/>
</dbReference>
<feature type="compositionally biased region" description="Polar residues" evidence="3">
    <location>
        <begin position="278"/>
        <end position="300"/>
    </location>
</feature>
<feature type="compositionally biased region" description="Basic and acidic residues" evidence="3">
    <location>
        <begin position="233"/>
        <end position="246"/>
    </location>
</feature>
<keyword evidence="4" id="KW-0812">Transmembrane</keyword>
<proteinExistence type="predicted"/>
<dbReference type="EMBL" id="JAAAHW010003466">
    <property type="protein sequence ID" value="KAF9983571.1"/>
    <property type="molecule type" value="Genomic_DNA"/>
</dbReference>
<name>A0A9P6SNI3_9FUNG</name>
<dbReference type="PANTHER" id="PTHR46093:SF18">
    <property type="entry name" value="FIBRONECTIN TYPE-III DOMAIN-CONTAINING PROTEIN"/>
    <property type="match status" value="1"/>
</dbReference>
<evidence type="ECO:0000256" key="3">
    <source>
        <dbReference type="SAM" id="MobiDB-lite"/>
    </source>
</evidence>
<dbReference type="InterPro" id="IPR015915">
    <property type="entry name" value="Kelch-typ_b-propeller"/>
</dbReference>
<evidence type="ECO:0000256" key="4">
    <source>
        <dbReference type="SAM" id="Phobius"/>
    </source>
</evidence>
<evidence type="ECO:0000256" key="1">
    <source>
        <dbReference type="ARBA" id="ARBA00022441"/>
    </source>
</evidence>
<feature type="region of interest" description="Disordered" evidence="3">
    <location>
        <begin position="233"/>
        <end position="317"/>
    </location>
</feature>
<dbReference type="Proteomes" id="UP000749646">
    <property type="component" value="Unassembled WGS sequence"/>
</dbReference>
<protein>
    <submittedName>
        <fullName evidence="5">F-box only protein 42</fullName>
    </submittedName>
</protein>
<keyword evidence="6" id="KW-1185">Reference proteome</keyword>
<dbReference type="PANTHER" id="PTHR46093">
    <property type="entry name" value="ACYL-COA-BINDING DOMAIN-CONTAINING PROTEIN 5"/>
    <property type="match status" value="1"/>
</dbReference>
<keyword evidence="2" id="KW-0677">Repeat</keyword>
<evidence type="ECO:0000313" key="5">
    <source>
        <dbReference type="EMBL" id="KAF9983571.1"/>
    </source>
</evidence>
<dbReference type="Gene3D" id="2.120.10.80">
    <property type="entry name" value="Kelch-type beta propeller"/>
    <property type="match status" value="2"/>
</dbReference>
<keyword evidence="4" id="KW-0472">Membrane</keyword>
<organism evidence="5 6">
    <name type="scientific">Modicella reniformis</name>
    <dbReference type="NCBI Taxonomy" id="1440133"/>
    <lineage>
        <taxon>Eukaryota</taxon>
        <taxon>Fungi</taxon>
        <taxon>Fungi incertae sedis</taxon>
        <taxon>Mucoromycota</taxon>
        <taxon>Mortierellomycotina</taxon>
        <taxon>Mortierellomycetes</taxon>
        <taxon>Mortierellales</taxon>
        <taxon>Mortierellaceae</taxon>
        <taxon>Modicella</taxon>
    </lineage>
</organism>
<dbReference type="Pfam" id="PF24681">
    <property type="entry name" value="Kelch_KLHDC2_KLHL20_DRC7"/>
    <property type="match status" value="1"/>
</dbReference>
<keyword evidence="1" id="KW-0880">Kelch repeat</keyword>
<gene>
    <name evidence="5" type="primary">FBXO42_2</name>
    <name evidence="5" type="ORF">BGZ65_001659</name>
</gene>
<keyword evidence="4" id="KW-1133">Transmembrane helix</keyword>